<sequence>MAKLTFEKVKGMKWMKCESEPSRIFQSMLLVSTIGFTILSGCVSQQPGILKVNLTDYDSLERIEGNVTIPNIVIIGVESISSPVYRGTSTNLKLFISGNNITKGTGISLDYKTLLLHTDGHFESNSGVVELIPDKEMLVFKQTIKGWDVPEKLLYSNLTINISPKAADGSYYILVAAKYKDLQVGNGILSFKIGKGTKMDLQGRSEDEEKLLHMGTWNIGYERYESPPLNYTEKEDAKAIAINDSYLKGRKYNITEISSETYDLQNFYGFLPVVTVDIGEPDRPGEIVRYTIDLEEKKIFKMAITPRKPLVKYFAGKAFDESAGNLTKRWSGENFTGFWHEPGTNTSTETLVIDQNVLNTTHRVIEKHNLIYTTSPVLLKYNVYAHANITPSGIDGYYSAIGWLGEKYVCLPGDRLARIILEQNATELKTMVTGETWKFGEGYKIYINSIAAKATGRQGWFSLFKDNNIIENVIFPQIYTYTYPGDANYSIPIFVTYISNMRSLPESDAVDFKYAWLRSQDIVEIGKGVTFGAMEVISVENGTIELRNKDPIDLSPGNATHLMGDISIQVENSKTGLIFYPIKWRV</sequence>
<organism evidence="2 3">
    <name type="scientific">Candidatus Methanoperedens nitratireducens</name>
    <dbReference type="NCBI Taxonomy" id="1392998"/>
    <lineage>
        <taxon>Archaea</taxon>
        <taxon>Methanobacteriati</taxon>
        <taxon>Methanobacteriota</taxon>
        <taxon>Stenosarchaea group</taxon>
        <taxon>Methanomicrobia</taxon>
        <taxon>Methanosarcinales</taxon>
        <taxon>ANME-2 cluster</taxon>
        <taxon>Candidatus Methanoperedentaceae</taxon>
        <taxon>Candidatus Methanoperedens</taxon>
    </lineage>
</organism>
<reference evidence="2 3" key="1">
    <citation type="submission" date="2015-09" db="EMBL/GenBank/DDBJ databases">
        <title>A metagenomics-based metabolic model of nitrate-dependent anaerobic oxidation of methane by Methanoperedens-like archaea.</title>
        <authorList>
            <person name="Arshad A."/>
            <person name="Speth D.R."/>
            <person name="De Graaf R.M."/>
            <person name="Op Den Camp H.J."/>
            <person name="Jetten M.S."/>
            <person name="Welte C.U."/>
        </authorList>
    </citation>
    <scope>NUCLEOTIDE SEQUENCE [LARGE SCALE GENOMIC DNA]</scope>
</reference>
<dbReference type="Gene3D" id="2.60.40.4190">
    <property type="match status" value="1"/>
</dbReference>
<evidence type="ECO:0000313" key="2">
    <source>
        <dbReference type="EMBL" id="KPQ41818.1"/>
    </source>
</evidence>
<dbReference type="EMBL" id="LKCM01000296">
    <property type="protein sequence ID" value="KPQ41818.1"/>
    <property type="molecule type" value="Genomic_DNA"/>
</dbReference>
<name>A0A0N8KQD3_9EURY</name>
<comment type="caution">
    <text evidence="2">The sequence shown here is derived from an EMBL/GenBank/DDBJ whole genome shotgun (WGS) entry which is preliminary data.</text>
</comment>
<accession>A0A0N8KQD3</accession>
<evidence type="ECO:0000259" key="1">
    <source>
        <dbReference type="Pfam" id="PF07752"/>
    </source>
</evidence>
<protein>
    <recommendedName>
        <fullName evidence="1">S-layer family duplication domain-containing protein</fullName>
    </recommendedName>
</protein>
<feature type="domain" description="S-layer family duplication" evidence="1">
    <location>
        <begin position="326"/>
        <end position="570"/>
    </location>
</feature>
<dbReference type="Pfam" id="PF07752">
    <property type="entry name" value="S-layer"/>
    <property type="match status" value="1"/>
</dbReference>
<dbReference type="AlphaFoldDB" id="A0A0N8KQD3"/>
<evidence type="ECO:0000313" key="3">
    <source>
        <dbReference type="Proteomes" id="UP000050360"/>
    </source>
</evidence>
<dbReference type="Proteomes" id="UP000050360">
    <property type="component" value="Unassembled WGS sequence"/>
</dbReference>
<dbReference type="Gene3D" id="2.60.98.40">
    <property type="match status" value="1"/>
</dbReference>
<dbReference type="NCBIfam" id="TIGR01567">
    <property type="entry name" value="S_layer_rel_Mac"/>
    <property type="match status" value="1"/>
</dbReference>
<gene>
    <name evidence="2" type="ORF">MPEBLZ_03622</name>
</gene>
<proteinExistence type="predicted"/>
<dbReference type="InterPro" id="IPR006457">
    <property type="entry name" value="S_layer-rel_Mac"/>
</dbReference>